<evidence type="ECO:0000313" key="2">
    <source>
        <dbReference type="EMBL" id="SNS69802.1"/>
    </source>
</evidence>
<accession>A0A239GLV8</accession>
<evidence type="ECO:0000256" key="1">
    <source>
        <dbReference type="SAM" id="SignalP"/>
    </source>
</evidence>
<dbReference type="Proteomes" id="UP000198393">
    <property type="component" value="Unassembled WGS sequence"/>
</dbReference>
<gene>
    <name evidence="2" type="ORF">SAMN05421640_0898</name>
</gene>
<feature type="chain" id="PRO_5012557182" evidence="1">
    <location>
        <begin position="19"/>
        <end position="176"/>
    </location>
</feature>
<reference evidence="2 3" key="1">
    <citation type="submission" date="2017-06" db="EMBL/GenBank/DDBJ databases">
        <authorList>
            <person name="Kim H.J."/>
            <person name="Triplett B.A."/>
        </authorList>
    </citation>
    <scope>NUCLEOTIDE SEQUENCE [LARGE SCALE GENOMIC DNA]</scope>
    <source>
        <strain evidence="2 3">DSM 19307</strain>
    </source>
</reference>
<feature type="signal peptide" evidence="1">
    <location>
        <begin position="1"/>
        <end position="18"/>
    </location>
</feature>
<name>A0A239GLV8_EKHLU</name>
<dbReference type="RefSeq" id="WP_089355672.1">
    <property type="nucleotide sequence ID" value="NZ_FZPD01000002.1"/>
</dbReference>
<keyword evidence="1" id="KW-0732">Signal</keyword>
<proteinExistence type="predicted"/>
<evidence type="ECO:0000313" key="3">
    <source>
        <dbReference type="Proteomes" id="UP000198393"/>
    </source>
</evidence>
<dbReference type="AlphaFoldDB" id="A0A239GLV8"/>
<sequence>MKTLFISTLFLLSLCSWAQDERLDEKIDQITYDWDLEADKLSNYSGLQQLCTDEAYRGKILHLLNEIHHYDSVLYDVLVKLSKKSKDKEIKKTLKDIKKFEEEYDTKSFVHFMNEECKAMREIERESEVTSNDVGINSYSGQVYILETELFKYVKHVTARVDKIRLHVHHLSKHYN</sequence>
<dbReference type="EMBL" id="FZPD01000002">
    <property type="protein sequence ID" value="SNS69802.1"/>
    <property type="molecule type" value="Genomic_DNA"/>
</dbReference>
<dbReference type="OrthoDB" id="981311at2"/>
<keyword evidence="3" id="KW-1185">Reference proteome</keyword>
<protein>
    <submittedName>
        <fullName evidence="2">Uncharacterized protein</fullName>
    </submittedName>
</protein>
<organism evidence="2 3">
    <name type="scientific">Ekhidna lutea</name>
    <dbReference type="NCBI Taxonomy" id="447679"/>
    <lineage>
        <taxon>Bacteria</taxon>
        <taxon>Pseudomonadati</taxon>
        <taxon>Bacteroidota</taxon>
        <taxon>Cytophagia</taxon>
        <taxon>Cytophagales</taxon>
        <taxon>Reichenbachiellaceae</taxon>
        <taxon>Ekhidna</taxon>
    </lineage>
</organism>